<evidence type="ECO:0000313" key="7">
    <source>
        <dbReference type="EMBL" id="RMN77911.1"/>
    </source>
</evidence>
<feature type="domain" description="HTH lysR-type" evidence="5">
    <location>
        <begin position="1"/>
        <end position="59"/>
    </location>
</feature>
<dbReference type="InterPro" id="IPR036388">
    <property type="entry name" value="WH-like_DNA-bd_sf"/>
</dbReference>
<evidence type="ECO:0000256" key="1">
    <source>
        <dbReference type="ARBA" id="ARBA00009437"/>
    </source>
</evidence>
<dbReference type="GO" id="GO:0003700">
    <property type="term" value="F:DNA-binding transcription factor activity"/>
    <property type="evidence" value="ECO:0007669"/>
    <property type="project" value="InterPro"/>
</dbReference>
<dbReference type="GO" id="GO:0005829">
    <property type="term" value="C:cytosol"/>
    <property type="evidence" value="ECO:0007669"/>
    <property type="project" value="TreeGrafter"/>
</dbReference>
<proteinExistence type="inferred from homology"/>
<sequence length="293" mass="32341">MPMIKELKTLIAVAREGTFAAAGDRIGLTQAAVSAQMQRLEAELGVELFDRNGRSAQLNRMGQQVLLQGQELVRLYGNLGSAAVGLAPNMLVTIGAIASVQRSFLPDALAHFHRQFPQCRARIVPGLSMELVNQVDAGELDMAAIIRPPFSLQSDLRWTTLTREPYRLIVPVDVQGQDWSELISSQPFIRYDRSSFGGRQVDRFLRQTHVALREVCELDELDAIVKLVANGVGVALVPETATIQAWPPTVRAIDLGQHTFHRDIGLVHRAKRSLSEPVRTLAQLLSEQVQGVQ</sequence>
<dbReference type="InterPro" id="IPR050950">
    <property type="entry name" value="HTH-type_LysR_regulators"/>
</dbReference>
<dbReference type="InterPro" id="IPR000847">
    <property type="entry name" value="LysR_HTH_N"/>
</dbReference>
<dbReference type="Proteomes" id="UP000269335">
    <property type="component" value="Unassembled WGS sequence"/>
</dbReference>
<organism evidence="6 8">
    <name type="scientific">Pseudomonas cannabina</name>
    <dbReference type="NCBI Taxonomy" id="86840"/>
    <lineage>
        <taxon>Bacteria</taxon>
        <taxon>Pseudomonadati</taxon>
        <taxon>Pseudomonadota</taxon>
        <taxon>Gammaproteobacteria</taxon>
        <taxon>Pseudomonadales</taxon>
        <taxon>Pseudomonadaceae</taxon>
        <taxon>Pseudomonas</taxon>
    </lineage>
</organism>
<dbReference type="EMBL" id="RBPH01000220">
    <property type="protein sequence ID" value="RMN77911.1"/>
    <property type="molecule type" value="Genomic_DNA"/>
</dbReference>
<keyword evidence="2" id="KW-0805">Transcription regulation</keyword>
<dbReference type="Gene3D" id="1.10.10.10">
    <property type="entry name" value="Winged helix-like DNA-binding domain superfamily/Winged helix DNA-binding domain"/>
    <property type="match status" value="1"/>
</dbReference>
<dbReference type="SUPFAM" id="SSF53850">
    <property type="entry name" value="Periplasmic binding protein-like II"/>
    <property type="match status" value="1"/>
</dbReference>
<gene>
    <name evidence="6" type="ORF">ALO81_05036</name>
    <name evidence="7" type="ORF">ALQ53_03903</name>
</gene>
<evidence type="ECO:0000256" key="3">
    <source>
        <dbReference type="ARBA" id="ARBA00023125"/>
    </source>
</evidence>
<evidence type="ECO:0000256" key="4">
    <source>
        <dbReference type="ARBA" id="ARBA00023163"/>
    </source>
</evidence>
<accession>A0A0N8QW17</accession>
<dbReference type="InterPro" id="IPR036390">
    <property type="entry name" value="WH_DNA-bd_sf"/>
</dbReference>
<dbReference type="CDD" id="cd08427">
    <property type="entry name" value="PBP2_LTTR_like_2"/>
    <property type="match status" value="1"/>
</dbReference>
<dbReference type="PANTHER" id="PTHR30419">
    <property type="entry name" value="HTH-TYPE TRANSCRIPTIONAL REGULATOR YBHD"/>
    <property type="match status" value="1"/>
</dbReference>
<reference evidence="6 8" key="1">
    <citation type="submission" date="2015-09" db="EMBL/GenBank/DDBJ databases">
        <title>Genome announcement of multiple Pseudomonas syringae strains.</title>
        <authorList>
            <person name="Thakur S."/>
            <person name="Wang P.W."/>
            <person name="Gong Y."/>
            <person name="Weir B.S."/>
            <person name="Guttman D.S."/>
        </authorList>
    </citation>
    <scope>NUCLEOTIDE SEQUENCE [LARGE SCALE GENOMIC DNA]</scope>
    <source>
        <strain evidence="6 8">ICMP2823</strain>
    </source>
</reference>
<protein>
    <submittedName>
        <fullName evidence="6">LysR family transcriptional regulator</fullName>
    </submittedName>
</protein>
<name>A0A0N8QW17_PSECA</name>
<keyword evidence="4" id="KW-0804">Transcription</keyword>
<evidence type="ECO:0000313" key="8">
    <source>
        <dbReference type="Proteomes" id="UP000050564"/>
    </source>
</evidence>
<dbReference type="Gene3D" id="3.40.190.290">
    <property type="match status" value="1"/>
</dbReference>
<keyword evidence="3" id="KW-0238">DNA-binding</keyword>
<evidence type="ECO:0000313" key="9">
    <source>
        <dbReference type="Proteomes" id="UP000269335"/>
    </source>
</evidence>
<dbReference type="AlphaFoldDB" id="A0A0N8QW17"/>
<dbReference type="InterPro" id="IPR005119">
    <property type="entry name" value="LysR_subst-bd"/>
</dbReference>
<evidence type="ECO:0000313" key="6">
    <source>
        <dbReference type="EMBL" id="KPW68742.1"/>
    </source>
</evidence>
<evidence type="ECO:0000256" key="2">
    <source>
        <dbReference type="ARBA" id="ARBA00023015"/>
    </source>
</evidence>
<dbReference type="Pfam" id="PF03466">
    <property type="entry name" value="LysR_substrate"/>
    <property type="match status" value="1"/>
</dbReference>
<comment type="caution">
    <text evidence="6">The sequence shown here is derived from an EMBL/GenBank/DDBJ whole genome shotgun (WGS) entry which is preliminary data.</text>
</comment>
<dbReference type="Proteomes" id="UP000050564">
    <property type="component" value="Unassembled WGS sequence"/>
</dbReference>
<dbReference type="PROSITE" id="PS50931">
    <property type="entry name" value="HTH_LYSR"/>
    <property type="match status" value="1"/>
</dbReference>
<reference evidence="7 9" key="2">
    <citation type="submission" date="2018-08" db="EMBL/GenBank/DDBJ databases">
        <title>Recombination of ecologically and evolutionarily significant loci maintains genetic cohesion in the Pseudomonas syringae species complex.</title>
        <authorList>
            <person name="Dillon M."/>
            <person name="Thakur S."/>
            <person name="Almeida R.N.D."/>
            <person name="Weir B.S."/>
            <person name="Guttman D.S."/>
        </authorList>
    </citation>
    <scope>NUCLEOTIDE SEQUENCE [LARGE SCALE GENOMIC DNA]</scope>
    <source>
        <strain evidence="7 9">ICMP 15201</strain>
    </source>
</reference>
<evidence type="ECO:0000259" key="5">
    <source>
        <dbReference type="PROSITE" id="PS50931"/>
    </source>
</evidence>
<dbReference type="SUPFAM" id="SSF46785">
    <property type="entry name" value="Winged helix' DNA-binding domain"/>
    <property type="match status" value="1"/>
</dbReference>
<dbReference type="Pfam" id="PF00126">
    <property type="entry name" value="HTH_1"/>
    <property type="match status" value="1"/>
</dbReference>
<dbReference type="EMBL" id="LJPX01000467">
    <property type="protein sequence ID" value="KPW68742.1"/>
    <property type="molecule type" value="Genomic_DNA"/>
</dbReference>
<comment type="similarity">
    <text evidence="1">Belongs to the LysR transcriptional regulatory family.</text>
</comment>
<dbReference type="PATRIC" id="fig|86840.3.peg.4693"/>
<dbReference type="PANTHER" id="PTHR30419:SF8">
    <property type="entry name" value="NITROGEN ASSIMILATION TRANSCRIPTIONAL ACTIVATOR-RELATED"/>
    <property type="match status" value="1"/>
</dbReference>
<dbReference type="PRINTS" id="PR00039">
    <property type="entry name" value="HTHLYSR"/>
</dbReference>
<dbReference type="GO" id="GO:0003677">
    <property type="term" value="F:DNA binding"/>
    <property type="evidence" value="ECO:0007669"/>
    <property type="project" value="UniProtKB-KW"/>
</dbReference>